<evidence type="ECO:0000256" key="2">
    <source>
        <dbReference type="ARBA" id="ARBA00029460"/>
    </source>
</evidence>
<dbReference type="InterPro" id="IPR036986">
    <property type="entry name" value="S4_RNA-bd_sf"/>
</dbReference>
<dbReference type="SUPFAM" id="SSF53335">
    <property type="entry name" value="S-adenosyl-L-methionine-dependent methyltransferases"/>
    <property type="match status" value="1"/>
</dbReference>
<dbReference type="GO" id="GO:0008168">
    <property type="term" value="F:methyltransferase activity"/>
    <property type="evidence" value="ECO:0007669"/>
    <property type="project" value="UniProtKB-KW"/>
</dbReference>
<dbReference type="Gene3D" id="3.40.50.150">
    <property type="entry name" value="Vaccinia Virus protein VP39"/>
    <property type="match status" value="1"/>
</dbReference>
<organism evidence="5 6">
    <name type="scientific">Parvimonas micra</name>
    <dbReference type="NCBI Taxonomy" id="33033"/>
    <lineage>
        <taxon>Bacteria</taxon>
        <taxon>Bacillati</taxon>
        <taxon>Bacillota</taxon>
        <taxon>Tissierellia</taxon>
        <taxon>Tissierellales</taxon>
        <taxon>Peptoniphilaceae</taxon>
        <taxon>Parvimonas</taxon>
    </lineage>
</organism>
<gene>
    <name evidence="5" type="ORF">NW74_05830</name>
</gene>
<dbReference type="EMBL" id="CP009761">
    <property type="protein sequence ID" value="AIZ36885.1"/>
    <property type="molecule type" value="Genomic_DNA"/>
</dbReference>
<dbReference type="CDD" id="cd02440">
    <property type="entry name" value="AdoMet_MTases"/>
    <property type="match status" value="1"/>
</dbReference>
<feature type="domain" description="Ribosomal RNA methyltransferase FtsJ" evidence="4">
    <location>
        <begin position="59"/>
        <end position="235"/>
    </location>
</feature>
<dbReference type="GO" id="GO:0032259">
    <property type="term" value="P:methylation"/>
    <property type="evidence" value="ECO:0007669"/>
    <property type="project" value="UniProtKB-KW"/>
</dbReference>
<evidence type="ECO:0000259" key="4">
    <source>
        <dbReference type="Pfam" id="PF01728"/>
    </source>
</evidence>
<dbReference type="Pfam" id="PF01728">
    <property type="entry name" value="FtsJ"/>
    <property type="match status" value="1"/>
</dbReference>
<dbReference type="NCBIfam" id="TIGR00478">
    <property type="entry name" value="tly"/>
    <property type="match status" value="1"/>
</dbReference>
<dbReference type="AlphaFoldDB" id="A0A0B4S215"/>
<dbReference type="PROSITE" id="PS50889">
    <property type="entry name" value="S4"/>
    <property type="match status" value="1"/>
</dbReference>
<evidence type="ECO:0000313" key="5">
    <source>
        <dbReference type="EMBL" id="AIZ36885.1"/>
    </source>
</evidence>
<keyword evidence="5" id="KW-0808">Transferase</keyword>
<dbReference type="RefSeq" id="WP_029949721.1">
    <property type="nucleotide sequence ID" value="NZ_CP009761.1"/>
</dbReference>
<protein>
    <submittedName>
        <fullName evidence="5">50S rRNA methyltransferase</fullName>
    </submittedName>
</protein>
<dbReference type="Gene3D" id="3.10.290.10">
    <property type="entry name" value="RNA-binding S4 domain"/>
    <property type="match status" value="1"/>
</dbReference>
<dbReference type="OrthoDB" id="9784736at2"/>
<dbReference type="InterPro" id="IPR029063">
    <property type="entry name" value="SAM-dependent_MTases_sf"/>
</dbReference>
<proteinExistence type="inferred from homology"/>
<dbReference type="InterPro" id="IPR004538">
    <property type="entry name" value="Hemolysin_A/TlyA"/>
</dbReference>
<dbReference type="GO" id="GO:0003723">
    <property type="term" value="F:RNA binding"/>
    <property type="evidence" value="ECO:0007669"/>
    <property type="project" value="UniProtKB-KW"/>
</dbReference>
<evidence type="ECO:0000256" key="1">
    <source>
        <dbReference type="ARBA" id="ARBA00022884"/>
    </source>
</evidence>
<keyword evidence="5" id="KW-0489">Methyltransferase</keyword>
<dbReference type="PANTHER" id="PTHR32319:SF0">
    <property type="entry name" value="BACTERIAL HEMOLYSIN-LIKE PROTEIN"/>
    <property type="match status" value="1"/>
</dbReference>
<dbReference type="InterPro" id="IPR002877">
    <property type="entry name" value="RNA_MeTrfase_FtsJ_dom"/>
</dbReference>
<evidence type="ECO:0000313" key="6">
    <source>
        <dbReference type="Proteomes" id="UP000031386"/>
    </source>
</evidence>
<dbReference type="PANTHER" id="PTHR32319">
    <property type="entry name" value="BACTERIAL HEMOLYSIN-LIKE PROTEIN"/>
    <property type="match status" value="1"/>
</dbReference>
<dbReference type="KEGG" id="pmic:NW74_05830"/>
<dbReference type="Proteomes" id="UP000031386">
    <property type="component" value="Chromosome"/>
</dbReference>
<dbReference type="PIRSF" id="PIRSF005578">
    <property type="entry name" value="TlyA"/>
    <property type="match status" value="1"/>
</dbReference>
<dbReference type="STRING" id="33033.NW74_05830"/>
<keyword evidence="6" id="KW-1185">Reference proteome</keyword>
<accession>A0A0B4S215</accession>
<dbReference type="InterPro" id="IPR047048">
    <property type="entry name" value="TlyA"/>
</dbReference>
<name>A0A0B4S215_9FIRM</name>
<comment type="similarity">
    <text evidence="2">Belongs to the TlyA family.</text>
</comment>
<dbReference type="SUPFAM" id="SSF55174">
    <property type="entry name" value="Alpha-L RNA-binding motif"/>
    <property type="match status" value="1"/>
</dbReference>
<keyword evidence="1 3" id="KW-0694">RNA-binding</keyword>
<sequence length="244" mass="27384">MERADICLVNLGLAKSRTHAKRIITEKRAFYYGKIIEKVSMMIEKPELVIVKATFEDSYVGRGAIKLDSAIKNFKLDLENLICMDIGASTGGFTQIMLNANAKKVYAIDVGTDQLAKSLLADDRVVSLENINFRYLDFEVIGEKLDFISIDVSFISLKYIFENLYKFLKEDSMIVALIKPQFECEGKSLNKKGIVKSEKVIENVIEKVRLYALGNKLKIISIIDSPILGGDGNKEKLALIKGIF</sequence>
<evidence type="ECO:0000256" key="3">
    <source>
        <dbReference type="PROSITE-ProRule" id="PRU00182"/>
    </source>
</evidence>
<reference evidence="5 6" key="1">
    <citation type="submission" date="2014-10" db="EMBL/GenBank/DDBJ databases">
        <title>Complete genome sequence of Parvimonas micra KCOM 1535 (= ChDC B708).</title>
        <authorList>
            <person name="Kook J.-K."/>
            <person name="Park S.-N."/>
            <person name="Lim Y.K."/>
            <person name="Roh H."/>
        </authorList>
    </citation>
    <scope>NUCLEOTIDE SEQUENCE [LARGE SCALE GENOMIC DNA]</scope>
    <source>
        <strain evidence="6">KCOM 1535 / ChDC B708</strain>
    </source>
</reference>